<proteinExistence type="inferred from homology"/>
<evidence type="ECO:0000256" key="8">
    <source>
        <dbReference type="ARBA" id="ARBA00038436"/>
    </source>
</evidence>
<feature type="transmembrane region" description="Helical" evidence="9">
    <location>
        <begin position="125"/>
        <end position="152"/>
    </location>
</feature>
<evidence type="ECO:0000256" key="5">
    <source>
        <dbReference type="ARBA" id="ARBA00022692"/>
    </source>
</evidence>
<dbReference type="AlphaFoldDB" id="A0A5S3Q4Z3"/>
<dbReference type="GO" id="GO:0015740">
    <property type="term" value="P:C4-dicarboxylate transport"/>
    <property type="evidence" value="ECO:0007669"/>
    <property type="project" value="TreeGrafter"/>
</dbReference>
<dbReference type="InterPro" id="IPR055348">
    <property type="entry name" value="DctQ"/>
</dbReference>
<name>A0A5S3Q4Z3_9RHOB</name>
<evidence type="ECO:0000256" key="2">
    <source>
        <dbReference type="ARBA" id="ARBA00022448"/>
    </source>
</evidence>
<evidence type="ECO:0000256" key="3">
    <source>
        <dbReference type="ARBA" id="ARBA00022475"/>
    </source>
</evidence>
<gene>
    <name evidence="11" type="ORF">FDT80_13400</name>
</gene>
<evidence type="ECO:0000313" key="11">
    <source>
        <dbReference type="EMBL" id="TMM51742.1"/>
    </source>
</evidence>
<evidence type="ECO:0000256" key="4">
    <source>
        <dbReference type="ARBA" id="ARBA00022519"/>
    </source>
</evidence>
<comment type="caution">
    <text evidence="11">The sequence shown here is derived from an EMBL/GenBank/DDBJ whole genome shotgun (WGS) entry which is preliminary data.</text>
</comment>
<dbReference type="PANTHER" id="PTHR35011">
    <property type="entry name" value="2,3-DIKETO-L-GULONATE TRAP TRANSPORTER SMALL PERMEASE PROTEIN YIAM"/>
    <property type="match status" value="1"/>
</dbReference>
<keyword evidence="2 9" id="KW-0813">Transport</keyword>
<keyword evidence="7 9" id="KW-0472">Membrane</keyword>
<keyword evidence="3" id="KW-1003">Cell membrane</keyword>
<feature type="transmembrane region" description="Helical" evidence="9">
    <location>
        <begin position="84"/>
        <end position="105"/>
    </location>
</feature>
<keyword evidence="4 9" id="KW-0997">Cell inner membrane</keyword>
<keyword evidence="6 9" id="KW-1133">Transmembrane helix</keyword>
<dbReference type="Proteomes" id="UP000309550">
    <property type="component" value="Unassembled WGS sequence"/>
</dbReference>
<evidence type="ECO:0000256" key="7">
    <source>
        <dbReference type="ARBA" id="ARBA00023136"/>
    </source>
</evidence>
<comment type="function">
    <text evidence="9">Part of the tripartite ATP-independent periplasmic (TRAP) transport system.</text>
</comment>
<dbReference type="GO" id="GO:0022857">
    <property type="term" value="F:transmembrane transporter activity"/>
    <property type="evidence" value="ECO:0007669"/>
    <property type="project" value="UniProtKB-UniRule"/>
</dbReference>
<reference evidence="11 12" key="1">
    <citation type="submission" date="2019-05" db="EMBL/GenBank/DDBJ databases">
        <title>Sulfitobacter sabulilitoris sp. nov., isolated from a marine sand.</title>
        <authorList>
            <person name="Yoon J.-H."/>
        </authorList>
    </citation>
    <scope>NUCLEOTIDE SEQUENCE [LARGE SCALE GENOMIC DNA]</scope>
    <source>
        <strain evidence="11 12">HSMS-29</strain>
    </source>
</reference>
<evidence type="ECO:0000259" key="10">
    <source>
        <dbReference type="Pfam" id="PF04290"/>
    </source>
</evidence>
<organism evidence="11 12">
    <name type="scientific">Sulfitobacter sabulilitoris</name>
    <dbReference type="NCBI Taxonomy" id="2562655"/>
    <lineage>
        <taxon>Bacteria</taxon>
        <taxon>Pseudomonadati</taxon>
        <taxon>Pseudomonadota</taxon>
        <taxon>Alphaproteobacteria</taxon>
        <taxon>Rhodobacterales</taxon>
        <taxon>Roseobacteraceae</taxon>
        <taxon>Sulfitobacter</taxon>
    </lineage>
</organism>
<dbReference type="PANTHER" id="PTHR35011:SF10">
    <property type="entry name" value="TRAP TRANSPORTER SMALL PERMEASE PROTEIN"/>
    <property type="match status" value="1"/>
</dbReference>
<protein>
    <recommendedName>
        <fullName evidence="9">TRAP transporter small permease protein</fullName>
    </recommendedName>
</protein>
<feature type="transmembrane region" description="Helical" evidence="9">
    <location>
        <begin position="46"/>
        <end position="63"/>
    </location>
</feature>
<evidence type="ECO:0000256" key="1">
    <source>
        <dbReference type="ARBA" id="ARBA00004429"/>
    </source>
</evidence>
<evidence type="ECO:0000313" key="12">
    <source>
        <dbReference type="Proteomes" id="UP000309550"/>
    </source>
</evidence>
<dbReference type="Pfam" id="PF04290">
    <property type="entry name" value="DctQ"/>
    <property type="match status" value="1"/>
</dbReference>
<sequence>MIVRLFSLIAGSLAALALLGMALLTLFDVVGRNLLRQPVPGATELTEIGLVAVTFLLYPLIAYRQSHISVDLFDDFMSPAVRRILGVIGNLLGGAVFAVFAWQLWKQADRLMGYGDVTSYLRLPLGPFVYFMAIASGATVIGFAVAAIATALGRDTTDDTGQIKSPGYE</sequence>
<comment type="caution">
    <text evidence="9">Lacks conserved residue(s) required for the propagation of feature annotation.</text>
</comment>
<feature type="domain" description="Tripartite ATP-independent periplasmic transporters DctQ component" evidence="10">
    <location>
        <begin position="21"/>
        <end position="149"/>
    </location>
</feature>
<keyword evidence="5 9" id="KW-0812">Transmembrane</keyword>
<accession>A0A5S3Q4Z3</accession>
<dbReference type="OrthoDB" id="2877624at2"/>
<keyword evidence="12" id="KW-1185">Reference proteome</keyword>
<dbReference type="InterPro" id="IPR007387">
    <property type="entry name" value="TRAP_DctQ"/>
</dbReference>
<dbReference type="EMBL" id="VANS01000003">
    <property type="protein sequence ID" value="TMM51742.1"/>
    <property type="molecule type" value="Genomic_DNA"/>
</dbReference>
<dbReference type="RefSeq" id="WP_138662815.1">
    <property type="nucleotide sequence ID" value="NZ_VANS01000003.1"/>
</dbReference>
<evidence type="ECO:0000256" key="9">
    <source>
        <dbReference type="RuleBase" id="RU369079"/>
    </source>
</evidence>
<dbReference type="GO" id="GO:0005886">
    <property type="term" value="C:plasma membrane"/>
    <property type="evidence" value="ECO:0007669"/>
    <property type="project" value="UniProtKB-SubCell"/>
</dbReference>
<comment type="subcellular location">
    <subcellularLocation>
        <location evidence="1 9">Cell inner membrane</location>
        <topology evidence="1 9">Multi-pass membrane protein</topology>
    </subcellularLocation>
</comment>
<comment type="subunit">
    <text evidence="9">The complex comprises the extracytoplasmic solute receptor protein and the two transmembrane proteins.</text>
</comment>
<comment type="similarity">
    <text evidence="8 9">Belongs to the TRAP transporter small permease family.</text>
</comment>
<evidence type="ECO:0000256" key="6">
    <source>
        <dbReference type="ARBA" id="ARBA00022989"/>
    </source>
</evidence>